<dbReference type="InterPro" id="IPR001715">
    <property type="entry name" value="CH_dom"/>
</dbReference>
<name>A0A0L0DVF5_THETB</name>
<feature type="domain" description="Calponin-homology (CH)" evidence="3">
    <location>
        <begin position="154"/>
        <end position="257"/>
    </location>
</feature>
<feature type="region of interest" description="Disordered" evidence="2">
    <location>
        <begin position="258"/>
        <end position="310"/>
    </location>
</feature>
<organism evidence="4 5">
    <name type="scientific">Thecamonas trahens ATCC 50062</name>
    <dbReference type="NCBI Taxonomy" id="461836"/>
    <lineage>
        <taxon>Eukaryota</taxon>
        <taxon>Apusozoa</taxon>
        <taxon>Apusomonadida</taxon>
        <taxon>Apusomonadidae</taxon>
        <taxon>Thecamonas</taxon>
    </lineage>
</organism>
<evidence type="ECO:0000313" key="4">
    <source>
        <dbReference type="EMBL" id="KNC56200.1"/>
    </source>
</evidence>
<evidence type="ECO:0000313" key="5">
    <source>
        <dbReference type="Proteomes" id="UP000054408"/>
    </source>
</evidence>
<reference evidence="4 5" key="1">
    <citation type="submission" date="2010-05" db="EMBL/GenBank/DDBJ databases">
        <title>The Genome Sequence of Thecamonas trahens ATCC 50062.</title>
        <authorList>
            <consortium name="The Broad Institute Genome Sequencing Platform"/>
            <person name="Russ C."/>
            <person name="Cuomo C."/>
            <person name="Shea T."/>
            <person name="Young S.K."/>
            <person name="Zeng Q."/>
            <person name="Koehrsen M."/>
            <person name="Haas B."/>
            <person name="Borodovsky M."/>
            <person name="Guigo R."/>
            <person name="Alvarado L."/>
            <person name="Berlin A."/>
            <person name="Bochicchio J."/>
            <person name="Borenstein D."/>
            <person name="Chapman S."/>
            <person name="Chen Z."/>
            <person name="Freedman E."/>
            <person name="Gellesch M."/>
            <person name="Goldberg J."/>
            <person name="Griggs A."/>
            <person name="Gujja S."/>
            <person name="Heilman E."/>
            <person name="Heiman D."/>
            <person name="Hepburn T."/>
            <person name="Howarth C."/>
            <person name="Jen D."/>
            <person name="Larson L."/>
            <person name="Mehta T."/>
            <person name="Park D."/>
            <person name="Pearson M."/>
            <person name="Roberts A."/>
            <person name="Saif S."/>
            <person name="Shenoy N."/>
            <person name="Sisk P."/>
            <person name="Stolte C."/>
            <person name="Sykes S."/>
            <person name="Thomson T."/>
            <person name="Walk T."/>
            <person name="White J."/>
            <person name="Yandava C."/>
            <person name="Burger G."/>
            <person name="Gray M.W."/>
            <person name="Holland P.W.H."/>
            <person name="King N."/>
            <person name="Lang F.B.F."/>
            <person name="Roger A.J."/>
            <person name="Ruiz-Trillo I."/>
            <person name="Lander E."/>
            <person name="Nusbaum C."/>
        </authorList>
    </citation>
    <scope>NUCLEOTIDE SEQUENCE [LARGE SCALE GENOMIC DNA]</scope>
    <source>
        <strain evidence="4 5">ATCC 50062</strain>
    </source>
</reference>
<dbReference type="PROSITE" id="PS50021">
    <property type="entry name" value="CH"/>
    <property type="match status" value="2"/>
</dbReference>
<feature type="domain" description="Calponin-homology (CH)" evidence="3">
    <location>
        <begin position="25"/>
        <end position="134"/>
    </location>
</feature>
<gene>
    <name evidence="4" type="ORF">AMSG_11446</name>
</gene>
<sequence>MSSSLGVMQFIATCQPMKTATRWERMQIRAFTGFVESLLEPLSATLPSDLIHSFADGRVLALLAAALADPEPTGNLPRVAAKITRIAALDATNEAMADLAGLGVDLSGCEASNFVDGDKVPILGFVWRLFLAYSSRQAAAPAEASAPADAAADASASRELLAWINAQLGVDAAVTNLTSDWTDGRAFLALLAALGNVPPDAGSLTPIARMQKVFDAFYAQFAVPMLLDPSDVCSDALDARSMHMYLTLVQVAAANSAKSPKPSGLLTPKPDAPHIHIPDLPPPPPPLEADSSSSSDSDLSSSSDDDDDGDDEIAALKAKLAAREAKIAKLRAANAALKWKAIAVKSTARAAVEAAAASAAARVEHVRAEAGQTEAELNARIAELTAALADARDNAEESTTETRLRGTLTGRLKDVFQLVKRVRHLEHPLDAAAVLERAYVSTTIDLLPPPLMAGWLRVPSIFGHKLRYVVLLDNLALHFKSEDPGTHPSFVHRTDGCQVSLCDSVITVVREDSKGVWDYSLPTSAAPDAAVPWIAAFERASMFWKVYNDIVGAAYHRNQYLAWTVQRESDPSTRPQYSDPEPVDVAVAVHPKGHHLPAVIAGLQA</sequence>
<dbReference type="Pfam" id="PF00307">
    <property type="entry name" value="CH"/>
    <property type="match status" value="2"/>
</dbReference>
<dbReference type="InterPro" id="IPR036872">
    <property type="entry name" value="CH_dom_sf"/>
</dbReference>
<protein>
    <recommendedName>
        <fullName evidence="3">Calponin-homology (CH) domain-containing protein</fullName>
    </recommendedName>
</protein>
<evidence type="ECO:0000259" key="3">
    <source>
        <dbReference type="PROSITE" id="PS50021"/>
    </source>
</evidence>
<keyword evidence="1" id="KW-0175">Coiled coil</keyword>
<evidence type="ECO:0000256" key="2">
    <source>
        <dbReference type="SAM" id="MobiDB-lite"/>
    </source>
</evidence>
<accession>A0A0L0DVF5</accession>
<dbReference type="RefSeq" id="XP_013752677.1">
    <property type="nucleotide sequence ID" value="XM_013897223.1"/>
</dbReference>
<dbReference type="eggNOG" id="KOG0517">
    <property type="taxonomic scope" value="Eukaryota"/>
</dbReference>
<evidence type="ECO:0000256" key="1">
    <source>
        <dbReference type="SAM" id="Coils"/>
    </source>
</evidence>
<dbReference type="STRING" id="461836.A0A0L0DVF5"/>
<dbReference type="Proteomes" id="UP000054408">
    <property type="component" value="Unassembled WGS sequence"/>
</dbReference>
<keyword evidence="5" id="KW-1185">Reference proteome</keyword>
<proteinExistence type="predicted"/>
<dbReference type="GeneID" id="25569404"/>
<feature type="compositionally biased region" description="Low complexity" evidence="2">
    <location>
        <begin position="288"/>
        <end position="302"/>
    </location>
</feature>
<dbReference type="SMART" id="SM00033">
    <property type="entry name" value="CH"/>
    <property type="match status" value="2"/>
</dbReference>
<dbReference type="PANTHER" id="PTHR11915">
    <property type="entry name" value="SPECTRIN/FILAMIN RELATED CYTOSKELETAL PROTEIN"/>
    <property type="match status" value="1"/>
</dbReference>
<dbReference type="AlphaFoldDB" id="A0A0L0DVF5"/>
<dbReference type="EMBL" id="GL349513">
    <property type="protein sequence ID" value="KNC56200.1"/>
    <property type="molecule type" value="Genomic_DNA"/>
</dbReference>
<feature type="coiled-coil region" evidence="1">
    <location>
        <begin position="374"/>
        <end position="401"/>
    </location>
</feature>
<dbReference type="SUPFAM" id="SSF47576">
    <property type="entry name" value="Calponin-homology domain, CH-domain"/>
    <property type="match status" value="1"/>
</dbReference>
<dbReference type="Gene3D" id="1.10.418.10">
    <property type="entry name" value="Calponin-like domain"/>
    <property type="match status" value="2"/>
</dbReference>